<protein>
    <submittedName>
        <fullName evidence="1">Uncharacterized protein</fullName>
    </submittedName>
</protein>
<organism evidence="1 2">
    <name type="scientific">Portunus trituberculatus</name>
    <name type="common">Swimming crab</name>
    <name type="synonym">Neptunus trituberculatus</name>
    <dbReference type="NCBI Taxonomy" id="210409"/>
    <lineage>
        <taxon>Eukaryota</taxon>
        <taxon>Metazoa</taxon>
        <taxon>Ecdysozoa</taxon>
        <taxon>Arthropoda</taxon>
        <taxon>Crustacea</taxon>
        <taxon>Multicrustacea</taxon>
        <taxon>Malacostraca</taxon>
        <taxon>Eumalacostraca</taxon>
        <taxon>Eucarida</taxon>
        <taxon>Decapoda</taxon>
        <taxon>Pleocyemata</taxon>
        <taxon>Brachyura</taxon>
        <taxon>Eubrachyura</taxon>
        <taxon>Portunoidea</taxon>
        <taxon>Portunidae</taxon>
        <taxon>Portuninae</taxon>
        <taxon>Portunus</taxon>
    </lineage>
</organism>
<reference evidence="1 2" key="1">
    <citation type="submission" date="2019-05" db="EMBL/GenBank/DDBJ databases">
        <title>Another draft genome of Portunus trituberculatus and its Hox gene families provides insights of decapod evolution.</title>
        <authorList>
            <person name="Jeong J.-H."/>
            <person name="Song I."/>
            <person name="Kim S."/>
            <person name="Choi T."/>
            <person name="Kim D."/>
            <person name="Ryu S."/>
            <person name="Kim W."/>
        </authorList>
    </citation>
    <scope>NUCLEOTIDE SEQUENCE [LARGE SCALE GENOMIC DNA]</scope>
    <source>
        <tissue evidence="1">Muscle</tissue>
    </source>
</reference>
<proteinExistence type="predicted"/>
<comment type="caution">
    <text evidence="1">The sequence shown here is derived from an EMBL/GenBank/DDBJ whole genome shotgun (WGS) entry which is preliminary data.</text>
</comment>
<accession>A0A5B7J4I6</accession>
<evidence type="ECO:0000313" key="1">
    <source>
        <dbReference type="EMBL" id="MPC87434.1"/>
    </source>
</evidence>
<name>A0A5B7J4I6_PORTR</name>
<keyword evidence="2" id="KW-1185">Reference proteome</keyword>
<dbReference type="Proteomes" id="UP000324222">
    <property type="component" value="Unassembled WGS sequence"/>
</dbReference>
<gene>
    <name evidence="1" type="ORF">E2C01_082297</name>
</gene>
<sequence length="111" mass="12173">MLWRVLRLARCGGGVEMKNVAAGEVEAAWRVGEWRVEGSEVAGLAWQVVVNPCLAVITWIFPRQAERTVPLGTSYKAGIINEPLVYGESWAASPSGPPLLLTRRFAVKLIK</sequence>
<evidence type="ECO:0000313" key="2">
    <source>
        <dbReference type="Proteomes" id="UP000324222"/>
    </source>
</evidence>
<dbReference type="EMBL" id="VSRR010074492">
    <property type="protein sequence ID" value="MPC87434.1"/>
    <property type="molecule type" value="Genomic_DNA"/>
</dbReference>
<dbReference type="AlphaFoldDB" id="A0A5B7J4I6"/>